<evidence type="ECO:0000313" key="1">
    <source>
        <dbReference type="EMBL" id="MBX7491567.1"/>
    </source>
</evidence>
<organism evidence="1 2">
    <name type="scientific">Helicobacter turcicus</name>
    <dbReference type="NCBI Taxonomy" id="2867412"/>
    <lineage>
        <taxon>Bacteria</taxon>
        <taxon>Pseudomonadati</taxon>
        <taxon>Campylobacterota</taxon>
        <taxon>Epsilonproteobacteria</taxon>
        <taxon>Campylobacterales</taxon>
        <taxon>Helicobacteraceae</taxon>
        <taxon>Helicobacter</taxon>
    </lineage>
</organism>
<name>A0ABS7JQC8_9HELI</name>
<reference evidence="1 2" key="1">
    <citation type="submission" date="2021-08" db="EMBL/GenBank/DDBJ databases">
        <title>Helicobacter spp. isolated from feces of Anatolian Ground Squirrel (Spermophilus xanthoprymnus) in Turkey.</title>
        <authorList>
            <person name="Aydin F."/>
            <person name="Abay S."/>
            <person name="Kayman T."/>
            <person name="Karakaya E."/>
            <person name="Saticioglu I.B."/>
        </authorList>
    </citation>
    <scope>NUCLEOTIDE SEQUENCE [LARGE SCALE GENOMIC DNA]</scope>
    <source>
        <strain evidence="1 2">Faydin-H70</strain>
    </source>
</reference>
<dbReference type="GO" id="GO:0016740">
    <property type="term" value="F:transferase activity"/>
    <property type="evidence" value="ECO:0007669"/>
    <property type="project" value="UniProtKB-KW"/>
</dbReference>
<sequence>ALKLPPLESYSDYKEALRFKEHLSYKLGNAFLKAYKNVWGGGIIKYIFIDVPRIKREWREKQKEKKCY</sequence>
<evidence type="ECO:0000313" key="2">
    <source>
        <dbReference type="Proteomes" id="UP000700059"/>
    </source>
</evidence>
<comment type="caution">
    <text evidence="1">The sequence shown here is derived from an EMBL/GenBank/DDBJ whole genome shotgun (WGS) entry which is preliminary data.</text>
</comment>
<dbReference type="EMBL" id="JAIGYQ010000023">
    <property type="protein sequence ID" value="MBX7491567.1"/>
    <property type="molecule type" value="Genomic_DNA"/>
</dbReference>
<gene>
    <name evidence="1" type="ORF">K4G57_08890</name>
</gene>
<accession>A0ABS7JQC8</accession>
<keyword evidence="1" id="KW-0808">Transferase</keyword>
<dbReference type="Proteomes" id="UP000700059">
    <property type="component" value="Unassembled WGS sequence"/>
</dbReference>
<proteinExistence type="predicted"/>
<protein>
    <submittedName>
        <fullName evidence="1">Sugar transferase</fullName>
    </submittedName>
</protein>
<keyword evidence="2" id="KW-1185">Reference proteome</keyword>
<feature type="non-terminal residue" evidence="1">
    <location>
        <position position="1"/>
    </location>
</feature>